<protein>
    <submittedName>
        <fullName evidence="2">Uncharacterized protein</fullName>
    </submittedName>
</protein>
<proteinExistence type="predicted"/>
<sequence>MHSDVGRLWASRERPFPGAAEDAGACRTVDGDDLPELCRAIAEQEAIAEQPESPSARDGTAQPACP</sequence>
<feature type="region of interest" description="Disordered" evidence="1">
    <location>
        <begin position="46"/>
        <end position="66"/>
    </location>
</feature>
<reference evidence="2 3" key="1">
    <citation type="submission" date="2021-01" db="EMBL/GenBank/DDBJ databases">
        <title>Whole genome shotgun sequence of Microbispora amethystogenes NBRC 101907.</title>
        <authorList>
            <person name="Komaki H."/>
            <person name="Tamura T."/>
        </authorList>
    </citation>
    <scope>NUCLEOTIDE SEQUENCE [LARGE SCALE GENOMIC DNA]</scope>
    <source>
        <strain evidence="2 3">NBRC 101907</strain>
    </source>
</reference>
<dbReference type="Proteomes" id="UP000651728">
    <property type="component" value="Unassembled WGS sequence"/>
</dbReference>
<comment type="caution">
    <text evidence="2">The sequence shown here is derived from an EMBL/GenBank/DDBJ whole genome shotgun (WGS) entry which is preliminary data.</text>
</comment>
<gene>
    <name evidence="2" type="ORF">Mam01_00410</name>
</gene>
<dbReference type="RefSeq" id="WP_239100908.1">
    <property type="nucleotide sequence ID" value="NZ_BAABEJ010000001.1"/>
</dbReference>
<dbReference type="EMBL" id="BOOB01000001">
    <property type="protein sequence ID" value="GIH29877.1"/>
    <property type="molecule type" value="Genomic_DNA"/>
</dbReference>
<organism evidence="2 3">
    <name type="scientific">Microbispora amethystogenes</name>
    <dbReference type="NCBI Taxonomy" id="1427754"/>
    <lineage>
        <taxon>Bacteria</taxon>
        <taxon>Bacillati</taxon>
        <taxon>Actinomycetota</taxon>
        <taxon>Actinomycetes</taxon>
        <taxon>Streptosporangiales</taxon>
        <taxon>Streptosporangiaceae</taxon>
        <taxon>Microbispora</taxon>
    </lineage>
</organism>
<feature type="compositionally biased region" description="Basic and acidic residues" evidence="1">
    <location>
        <begin position="1"/>
        <end position="15"/>
    </location>
</feature>
<feature type="region of interest" description="Disordered" evidence="1">
    <location>
        <begin position="1"/>
        <end position="24"/>
    </location>
</feature>
<keyword evidence="3" id="KW-1185">Reference proteome</keyword>
<evidence type="ECO:0000256" key="1">
    <source>
        <dbReference type="SAM" id="MobiDB-lite"/>
    </source>
</evidence>
<accession>A0ABQ4F4Y2</accession>
<name>A0ABQ4F4Y2_9ACTN</name>
<evidence type="ECO:0000313" key="2">
    <source>
        <dbReference type="EMBL" id="GIH29877.1"/>
    </source>
</evidence>
<evidence type="ECO:0000313" key="3">
    <source>
        <dbReference type="Proteomes" id="UP000651728"/>
    </source>
</evidence>